<dbReference type="AlphaFoldDB" id="A0A7S4JS77"/>
<gene>
    <name evidence="2" type="ORF">OAUR00152_LOCUS32721</name>
</gene>
<accession>A0A7S4JS77</accession>
<feature type="region of interest" description="Disordered" evidence="1">
    <location>
        <begin position="1"/>
        <end position="22"/>
    </location>
</feature>
<name>A0A7S4JS77_9STRA</name>
<reference evidence="2" key="1">
    <citation type="submission" date="2021-01" db="EMBL/GenBank/DDBJ databases">
        <authorList>
            <person name="Corre E."/>
            <person name="Pelletier E."/>
            <person name="Niang G."/>
            <person name="Scheremetjew M."/>
            <person name="Finn R."/>
            <person name="Kale V."/>
            <person name="Holt S."/>
            <person name="Cochrane G."/>
            <person name="Meng A."/>
            <person name="Brown T."/>
            <person name="Cohen L."/>
        </authorList>
    </citation>
    <scope>NUCLEOTIDE SEQUENCE</scope>
    <source>
        <strain evidence="2">Isolate 1302-5</strain>
    </source>
</reference>
<dbReference type="EMBL" id="HBKQ01047428">
    <property type="protein sequence ID" value="CAE2272237.1"/>
    <property type="molecule type" value="Transcribed_RNA"/>
</dbReference>
<evidence type="ECO:0000313" key="2">
    <source>
        <dbReference type="EMBL" id="CAE2272237.1"/>
    </source>
</evidence>
<proteinExistence type="predicted"/>
<protein>
    <submittedName>
        <fullName evidence="2">Uncharacterized protein</fullName>
    </submittedName>
</protein>
<sequence>MTPVLTTVTRMGSPPPCAAPAPRAALPSSLEQFGHVCNQKRVHQRRPVNAPKHRLEWEKTPQIASAHHKSTTKVCKFLPVLVRRCSGFSFWSSLSNSSFEVRPDPASADGAHADDAVRHCAFLCLSALQSEVHLREKALLVRSTGRVDL</sequence>
<organism evidence="2">
    <name type="scientific">Odontella aurita</name>
    <dbReference type="NCBI Taxonomy" id="265563"/>
    <lineage>
        <taxon>Eukaryota</taxon>
        <taxon>Sar</taxon>
        <taxon>Stramenopiles</taxon>
        <taxon>Ochrophyta</taxon>
        <taxon>Bacillariophyta</taxon>
        <taxon>Mediophyceae</taxon>
        <taxon>Biddulphiophycidae</taxon>
        <taxon>Eupodiscales</taxon>
        <taxon>Odontellaceae</taxon>
        <taxon>Odontella</taxon>
    </lineage>
</organism>
<evidence type="ECO:0000256" key="1">
    <source>
        <dbReference type="SAM" id="MobiDB-lite"/>
    </source>
</evidence>
<feature type="compositionally biased region" description="Polar residues" evidence="1">
    <location>
        <begin position="1"/>
        <end position="10"/>
    </location>
</feature>